<organism evidence="1 2">
    <name type="scientific">Armillaria ostoyae</name>
    <name type="common">Armillaria root rot fungus</name>
    <dbReference type="NCBI Taxonomy" id="47428"/>
    <lineage>
        <taxon>Eukaryota</taxon>
        <taxon>Fungi</taxon>
        <taxon>Dikarya</taxon>
        <taxon>Basidiomycota</taxon>
        <taxon>Agaricomycotina</taxon>
        <taxon>Agaricomycetes</taxon>
        <taxon>Agaricomycetidae</taxon>
        <taxon>Agaricales</taxon>
        <taxon>Marasmiineae</taxon>
        <taxon>Physalacriaceae</taxon>
        <taxon>Armillaria</taxon>
    </lineage>
</organism>
<gene>
    <name evidence="1" type="ORF">ARMOST_21390</name>
</gene>
<dbReference type="EMBL" id="FUEG01000049">
    <property type="protein sequence ID" value="SJL17826.1"/>
    <property type="molecule type" value="Genomic_DNA"/>
</dbReference>
<reference evidence="2" key="1">
    <citation type="journal article" date="2017" name="Nat. Ecol. Evol.">
        <title>Genome expansion and lineage-specific genetic innovations in the forest pathogenic fungi Armillaria.</title>
        <authorList>
            <person name="Sipos G."/>
            <person name="Prasanna A.N."/>
            <person name="Walter M.C."/>
            <person name="O'Connor E."/>
            <person name="Balint B."/>
            <person name="Krizsan K."/>
            <person name="Kiss B."/>
            <person name="Hess J."/>
            <person name="Varga T."/>
            <person name="Slot J."/>
            <person name="Riley R."/>
            <person name="Boka B."/>
            <person name="Rigling D."/>
            <person name="Barry K."/>
            <person name="Lee J."/>
            <person name="Mihaltcheva S."/>
            <person name="LaButti K."/>
            <person name="Lipzen A."/>
            <person name="Waldron R."/>
            <person name="Moloney N.M."/>
            <person name="Sperisen C."/>
            <person name="Kredics L."/>
            <person name="Vagvoelgyi C."/>
            <person name="Patrignani A."/>
            <person name="Fitzpatrick D."/>
            <person name="Nagy I."/>
            <person name="Doyle S."/>
            <person name="Anderson J.B."/>
            <person name="Grigoriev I.V."/>
            <person name="Gueldener U."/>
            <person name="Muensterkoetter M."/>
            <person name="Nagy L.G."/>
        </authorList>
    </citation>
    <scope>NUCLEOTIDE SEQUENCE [LARGE SCALE GENOMIC DNA]</scope>
    <source>
        <strain evidence="2">C18/9</strain>
    </source>
</reference>
<proteinExistence type="predicted"/>
<evidence type="ECO:0000313" key="1">
    <source>
        <dbReference type="EMBL" id="SJL17826.1"/>
    </source>
</evidence>
<name>A0A284SA22_ARMOS</name>
<dbReference type="OrthoDB" id="3345469at2759"/>
<dbReference type="Proteomes" id="UP000219338">
    <property type="component" value="Unassembled WGS sequence"/>
</dbReference>
<evidence type="ECO:0000313" key="2">
    <source>
        <dbReference type="Proteomes" id="UP000219338"/>
    </source>
</evidence>
<dbReference type="AlphaFoldDB" id="A0A284SA22"/>
<protein>
    <submittedName>
        <fullName evidence="1">Uncharacterized protein</fullName>
    </submittedName>
</protein>
<sequence length="142" mass="15571">MLSYREHRTSTVDGEVGQRMRLFESMLMSLKPLAPSSRRVSGQEAQCEWGERGRRGTIGGSGRIVAVNQRVKTHLRLSQVQAAYTSVTGDVRTAAISHYNTGDGQNIPLLDSTLTNKALKSVVQSLGFDLRSTEVILCSVFS</sequence>
<keyword evidence="2" id="KW-1185">Reference proteome</keyword>
<accession>A0A284SA22</accession>